<accession>A0A1A8WIE0</accession>
<sequence length="157" mass="17180">LVKWQDANTENANTENANTENANTENANTENAKRENAKRENVKQENAKRRERKNDALKKKLGAICSRMHSTESEICSSSYALRARGKNFAETANAAEYQVRNGGGQNRTSLSRGGNIAPFAPQKPSCCFCFTRFIVGELGRRGAHLNCENGQANGGG</sequence>
<organism evidence="2 3">
    <name type="scientific">Plasmodium ovale curtisi</name>
    <dbReference type="NCBI Taxonomy" id="864141"/>
    <lineage>
        <taxon>Eukaryota</taxon>
        <taxon>Sar</taxon>
        <taxon>Alveolata</taxon>
        <taxon>Apicomplexa</taxon>
        <taxon>Aconoidasida</taxon>
        <taxon>Haemosporida</taxon>
        <taxon>Plasmodiidae</taxon>
        <taxon>Plasmodium</taxon>
        <taxon>Plasmodium (Plasmodium)</taxon>
    </lineage>
</organism>
<evidence type="ECO:0000313" key="3">
    <source>
        <dbReference type="Proteomes" id="UP000078546"/>
    </source>
</evidence>
<dbReference type="EMBL" id="FLQV01000387">
    <property type="protein sequence ID" value="SBS91589.1"/>
    <property type="molecule type" value="Genomic_DNA"/>
</dbReference>
<evidence type="ECO:0000313" key="2">
    <source>
        <dbReference type="EMBL" id="SBS91589.1"/>
    </source>
</evidence>
<feature type="non-terminal residue" evidence="2">
    <location>
        <position position="1"/>
    </location>
</feature>
<feature type="compositionally biased region" description="Low complexity" evidence="1">
    <location>
        <begin position="7"/>
        <end position="30"/>
    </location>
</feature>
<feature type="compositionally biased region" description="Basic and acidic residues" evidence="1">
    <location>
        <begin position="31"/>
        <end position="56"/>
    </location>
</feature>
<gene>
    <name evidence="2" type="ORF">POVCU1_020870</name>
</gene>
<feature type="region of interest" description="Disordered" evidence="1">
    <location>
        <begin position="1"/>
        <end position="56"/>
    </location>
</feature>
<dbReference type="AlphaFoldDB" id="A0A1A8WIE0"/>
<protein>
    <submittedName>
        <fullName evidence="2">Uncharacterized protein</fullName>
    </submittedName>
</protein>
<dbReference type="Proteomes" id="UP000078546">
    <property type="component" value="Unassembled WGS sequence"/>
</dbReference>
<proteinExistence type="predicted"/>
<reference evidence="3" key="1">
    <citation type="submission" date="2016-05" db="EMBL/GenBank/DDBJ databases">
        <authorList>
            <person name="Naeem Raeece"/>
        </authorList>
    </citation>
    <scope>NUCLEOTIDE SEQUENCE [LARGE SCALE GENOMIC DNA]</scope>
</reference>
<evidence type="ECO:0000256" key="1">
    <source>
        <dbReference type="SAM" id="MobiDB-lite"/>
    </source>
</evidence>
<name>A0A1A8WIE0_PLAOA</name>